<reference evidence="1" key="1">
    <citation type="submission" date="2021-02" db="EMBL/GenBank/DDBJ databases">
        <authorList>
            <consortium name="DOE Joint Genome Institute"/>
            <person name="Ahrendt S."/>
            <person name="Looney B.P."/>
            <person name="Miyauchi S."/>
            <person name="Morin E."/>
            <person name="Drula E."/>
            <person name="Courty P.E."/>
            <person name="Chicoki N."/>
            <person name="Fauchery L."/>
            <person name="Kohler A."/>
            <person name="Kuo A."/>
            <person name="Labutti K."/>
            <person name="Pangilinan J."/>
            <person name="Lipzen A."/>
            <person name="Riley R."/>
            <person name="Andreopoulos W."/>
            <person name="He G."/>
            <person name="Johnson J."/>
            <person name="Barry K.W."/>
            <person name="Grigoriev I.V."/>
            <person name="Nagy L."/>
            <person name="Hibbett D."/>
            <person name="Henrissat B."/>
            <person name="Matheny P.B."/>
            <person name="Labbe J."/>
            <person name="Martin F."/>
        </authorList>
    </citation>
    <scope>NUCLEOTIDE SEQUENCE</scope>
    <source>
        <strain evidence="1">FP105234-sp</strain>
    </source>
</reference>
<sequence>MSQPSLASIRITWSDRYPEIQDLHVSSIAKISGKGIVAFVRKQGPKTQTRLADFYISGVLQGLRDEGDFAALDGPGVNFLGRLLQRALDQKGSLSGPYLRKMLAARSYHQTARRAFTLQSTQLADELKLRKALDLLYAQDVAQRERDLARRRVVSAAPPRVPLKSAPTNRPMSLRE</sequence>
<gene>
    <name evidence="1" type="ORF">FA95DRAFT_1609657</name>
</gene>
<dbReference type="Proteomes" id="UP000814033">
    <property type="component" value="Unassembled WGS sequence"/>
</dbReference>
<evidence type="ECO:0000313" key="2">
    <source>
        <dbReference type="Proteomes" id="UP000814033"/>
    </source>
</evidence>
<keyword evidence="2" id="KW-1185">Reference proteome</keyword>
<organism evidence="1 2">
    <name type="scientific">Auriscalpium vulgare</name>
    <dbReference type="NCBI Taxonomy" id="40419"/>
    <lineage>
        <taxon>Eukaryota</taxon>
        <taxon>Fungi</taxon>
        <taxon>Dikarya</taxon>
        <taxon>Basidiomycota</taxon>
        <taxon>Agaricomycotina</taxon>
        <taxon>Agaricomycetes</taxon>
        <taxon>Russulales</taxon>
        <taxon>Auriscalpiaceae</taxon>
        <taxon>Auriscalpium</taxon>
    </lineage>
</organism>
<protein>
    <submittedName>
        <fullName evidence="1">Uncharacterized protein</fullName>
    </submittedName>
</protein>
<evidence type="ECO:0000313" key="1">
    <source>
        <dbReference type="EMBL" id="KAI0043109.1"/>
    </source>
</evidence>
<name>A0ACB8RGS7_9AGAM</name>
<proteinExistence type="predicted"/>
<comment type="caution">
    <text evidence="1">The sequence shown here is derived from an EMBL/GenBank/DDBJ whole genome shotgun (WGS) entry which is preliminary data.</text>
</comment>
<reference evidence="1" key="2">
    <citation type="journal article" date="2022" name="New Phytol.">
        <title>Evolutionary transition to the ectomycorrhizal habit in the genomes of a hyperdiverse lineage of mushroom-forming fungi.</title>
        <authorList>
            <person name="Looney B."/>
            <person name="Miyauchi S."/>
            <person name="Morin E."/>
            <person name="Drula E."/>
            <person name="Courty P.E."/>
            <person name="Kohler A."/>
            <person name="Kuo A."/>
            <person name="LaButti K."/>
            <person name="Pangilinan J."/>
            <person name="Lipzen A."/>
            <person name="Riley R."/>
            <person name="Andreopoulos W."/>
            <person name="He G."/>
            <person name="Johnson J."/>
            <person name="Nolan M."/>
            <person name="Tritt A."/>
            <person name="Barry K.W."/>
            <person name="Grigoriev I.V."/>
            <person name="Nagy L.G."/>
            <person name="Hibbett D."/>
            <person name="Henrissat B."/>
            <person name="Matheny P.B."/>
            <person name="Labbe J."/>
            <person name="Martin F.M."/>
        </authorList>
    </citation>
    <scope>NUCLEOTIDE SEQUENCE</scope>
    <source>
        <strain evidence="1">FP105234-sp</strain>
    </source>
</reference>
<dbReference type="EMBL" id="MU276032">
    <property type="protein sequence ID" value="KAI0043109.1"/>
    <property type="molecule type" value="Genomic_DNA"/>
</dbReference>
<accession>A0ACB8RGS7</accession>